<evidence type="ECO:0000313" key="1">
    <source>
        <dbReference type="EMBL" id="CAA0123069.1"/>
    </source>
</evidence>
<evidence type="ECO:0000313" key="2">
    <source>
        <dbReference type="Proteomes" id="UP000441399"/>
    </source>
</evidence>
<dbReference type="AlphaFoldDB" id="A0A5S9QU23"/>
<organism evidence="1 2">
    <name type="scientific">BD1-7 clade bacterium</name>
    <dbReference type="NCBI Taxonomy" id="2029982"/>
    <lineage>
        <taxon>Bacteria</taxon>
        <taxon>Pseudomonadati</taxon>
        <taxon>Pseudomonadota</taxon>
        <taxon>Gammaproteobacteria</taxon>
        <taxon>Cellvibrionales</taxon>
        <taxon>Spongiibacteraceae</taxon>
        <taxon>BD1-7 clade</taxon>
    </lineage>
</organism>
<sequence>MNRTIPEIARVVLGVEKLPKHLVAPLNTIFTKTFNTAQKGPYSSFIVRNDRDTGWVMSTEYENLVFNALILMYLMPKPSDARDIIVKKIRNEPVERHLAILKNRVVNNFPLFFCFGIVEENIASIISALTNSEFNITVSRLPIPFKRDTLEPITWDLEQFDWAGLSRDYHCALSDFYAGSLDVARDSLIAMQTKTPMRLPIVDDLLARIARDMHEAEEVFHYLNANL</sequence>
<accession>A0A5S9QU23</accession>
<protein>
    <submittedName>
        <fullName evidence="1">Uncharacterized protein</fullName>
    </submittedName>
</protein>
<keyword evidence="2" id="KW-1185">Reference proteome</keyword>
<dbReference type="Proteomes" id="UP000441399">
    <property type="component" value="Unassembled WGS sequence"/>
</dbReference>
<reference evidence="1 2" key="1">
    <citation type="submission" date="2019-11" db="EMBL/GenBank/DDBJ databases">
        <authorList>
            <person name="Holert J."/>
        </authorList>
    </citation>
    <scope>NUCLEOTIDE SEQUENCE [LARGE SCALE GENOMIC DNA]</scope>
    <source>
        <strain evidence="1">SB11_3</strain>
    </source>
</reference>
<proteinExistence type="predicted"/>
<name>A0A5S9QU23_9GAMM</name>
<dbReference type="EMBL" id="CACSIO010000045">
    <property type="protein sequence ID" value="CAA0123069.1"/>
    <property type="molecule type" value="Genomic_DNA"/>
</dbReference>
<gene>
    <name evidence="1" type="ORF">OPDIPICF_02781</name>
</gene>